<reference evidence="1 2" key="1">
    <citation type="journal article" date="2010" name="Proc. Natl. Acad. Sci. U.S.A.">
        <title>A Nitrospira metagenome illuminates the physiology and evolution of globally important nitrite-oxidizing bacteria.</title>
        <authorList>
            <person name="Lucker S."/>
            <person name="Wagner M."/>
            <person name="Maixner F."/>
            <person name="Pelletier E."/>
            <person name="Koch H."/>
            <person name="Vacherie B."/>
            <person name="Rattei T."/>
            <person name="Sinninghe Damste J."/>
            <person name="Spieck E."/>
            <person name="Le Paslier D."/>
            <person name="Daims H."/>
        </authorList>
    </citation>
    <scope>NUCLEOTIDE SEQUENCE [LARGE SCALE GENOMIC DNA]</scope>
</reference>
<evidence type="ECO:0000313" key="2">
    <source>
        <dbReference type="Proteomes" id="UP000001660"/>
    </source>
</evidence>
<name>D8PHB6_9BACT</name>
<dbReference type="OrthoDB" id="9816502at2"/>
<evidence type="ECO:0000313" key="1">
    <source>
        <dbReference type="EMBL" id="CBK42653.1"/>
    </source>
</evidence>
<dbReference type="STRING" id="330214.NIDE2957"/>
<dbReference type="EMBL" id="FP929003">
    <property type="protein sequence ID" value="CBK42653.1"/>
    <property type="molecule type" value="Genomic_DNA"/>
</dbReference>
<dbReference type="KEGG" id="nde:NIDE2957"/>
<sequence length="871" mass="95915">MPEPTTASYRFFSWLRQGLLAGLSNQTGASPPLTGGHLVLPIRLRVNSAAPVDVNIQLYGPGDITGIDAREVIRTEPQAHMTDFEPNYFPAIEFDRPDFPWLFTPAKADAARRLRPWICLIVVRKEGAALSTVPRQPLPVVTCGREELPDLDQAWAWAHAQIVSGQTAAPDPTLQQILNDHPDRTLSRLLGARRLDPNTAYYACLVPTYEVGRKAGLGEPITADDEQALKPAWSKGPGAPTGTISLPVYFHWEFRTGLAGDFESLARRLEPKQLPTTVGLRPMDISQPGWGMPALPPNAPGNLLDLGGALRTPETNPRPWPEAAQTSFQQSLRTILNEPAAHTAPDNTPAVLGPPLYGQWYTDQQTIPAANQPPHWLRELNLDPRHRVAAGVGTQVIRYEQEPLMASAWDQLEQQRQDHARLKRAQLAETVGDSLFNKHLLNLPATRLVQLAGPSRTALTASGAAGAPVPDPARVLFANPASTGAFRRITRPRGPLAARMDRLSAAHPTAPALTANPQRQPGTMALFTAATGTKRAPTANIWSAVKTDLLLRLNPKQAVLAAVRQTLPAAESTDLIRFSPTFPQPMYEAMRDYFPNMLLPGMDQVPANSIALLKTNPELIEAYMVGLNHEMSRELLWRGFPTDQRGTYFRQFWDAAGEQPPTTEAERELRRDITPIASWTADSRLGTHGARGSAVGQMVLLVRGDLLRRYPRAIVYALESVWSADGTRRELGTTERYPIFRATQSPDITMLGFPLTETEVRGADNKAAGHPGWFFVLQEQPTEPRFGMDVAKTYGGTPQHWSDLTWGHVATDEAGLKQIVYVPIDGLLKNAVVDQIPWGKNSAHMASITRQPPFRVAVHARTWLREPGPRP</sequence>
<proteinExistence type="predicted"/>
<dbReference type="HOGENOM" id="CLU_010262_0_0_0"/>
<accession>D8PHB6</accession>
<keyword evidence="2" id="KW-1185">Reference proteome</keyword>
<gene>
    <name evidence="1" type="ORF">NIDE2957</name>
</gene>
<organism evidence="1 2">
    <name type="scientific">Nitrospira defluvii</name>
    <dbReference type="NCBI Taxonomy" id="330214"/>
    <lineage>
        <taxon>Bacteria</taxon>
        <taxon>Pseudomonadati</taxon>
        <taxon>Nitrospirota</taxon>
        <taxon>Nitrospiria</taxon>
        <taxon>Nitrospirales</taxon>
        <taxon>Nitrospiraceae</taxon>
        <taxon>Nitrospira</taxon>
    </lineage>
</organism>
<dbReference type="eggNOG" id="COG0222">
    <property type="taxonomic scope" value="Bacteria"/>
</dbReference>
<dbReference type="Proteomes" id="UP000001660">
    <property type="component" value="Chromosome"/>
</dbReference>
<dbReference type="AlphaFoldDB" id="D8PHB6"/>
<protein>
    <submittedName>
        <fullName evidence="1">Uncharacterized protein</fullName>
    </submittedName>
</protein>